<evidence type="ECO:0000259" key="4">
    <source>
        <dbReference type="Pfam" id="PF00724"/>
    </source>
</evidence>
<proteinExistence type="predicted"/>
<dbReference type="PANTHER" id="PTHR43656">
    <property type="entry name" value="BINDING OXIDOREDUCTASE, PUTATIVE (AFU_ORTHOLOGUE AFUA_2G08260)-RELATED"/>
    <property type="match status" value="1"/>
</dbReference>
<dbReference type="GO" id="GO:0016491">
    <property type="term" value="F:oxidoreductase activity"/>
    <property type="evidence" value="ECO:0007669"/>
    <property type="project" value="UniProtKB-KW"/>
</dbReference>
<organism evidence="5">
    <name type="scientific">freshwater metagenome</name>
    <dbReference type="NCBI Taxonomy" id="449393"/>
    <lineage>
        <taxon>unclassified sequences</taxon>
        <taxon>metagenomes</taxon>
        <taxon>ecological metagenomes</taxon>
    </lineage>
</organism>
<dbReference type="GO" id="GO:0010181">
    <property type="term" value="F:FMN binding"/>
    <property type="evidence" value="ECO:0007669"/>
    <property type="project" value="InterPro"/>
</dbReference>
<reference evidence="5" key="1">
    <citation type="submission" date="2020-05" db="EMBL/GenBank/DDBJ databases">
        <authorList>
            <person name="Chiriac C."/>
            <person name="Salcher M."/>
            <person name="Ghai R."/>
            <person name="Kavagutti S V."/>
        </authorList>
    </citation>
    <scope>NUCLEOTIDE SEQUENCE</scope>
</reference>
<evidence type="ECO:0000256" key="3">
    <source>
        <dbReference type="SAM" id="MobiDB-lite"/>
    </source>
</evidence>
<dbReference type="SUPFAM" id="SSF51395">
    <property type="entry name" value="FMN-linked oxidoreductases"/>
    <property type="match status" value="1"/>
</dbReference>
<sequence length="368" mass="39242">MRPVTTSSNAPIARSLADALPLEHGPTWRNRFALAPLTNTQSNPDGTLTDDEHEWLAARGRGGFGLVMTAAAYVAPAGQAWGGQLGIASEAHLPGLARLAEALRASGATSSVQLHHGGQRADAALHGGPNQCPWDAPEKDAVAMTTDEVHRMVDDFVAAAVLAERAGFDGVQLHGAHGYLLGQFLDGRHNHRTDGYGGSLADRQRALTEVLEGVRAATGPDFQLGLRLTPEGFGIPLEEGVETTRTFLASGLLDHLDLSLWDVRMRPRGGADGLLVEHFTDLPRGTTRLGVAGGVVSTEDARWCLEQGADFVTVGVGAILHHDFAARALADPAFRVRERPVTREELRAESVGERFLDYLAAGWDDLVA</sequence>
<dbReference type="Pfam" id="PF00724">
    <property type="entry name" value="Oxidored_FMN"/>
    <property type="match status" value="1"/>
</dbReference>
<dbReference type="PANTHER" id="PTHR43656:SF2">
    <property type="entry name" value="BINDING OXIDOREDUCTASE, PUTATIVE (AFU_ORTHOLOGUE AFUA_2G08260)-RELATED"/>
    <property type="match status" value="1"/>
</dbReference>
<dbReference type="AlphaFoldDB" id="A0A6J6SAG7"/>
<feature type="region of interest" description="Disordered" evidence="3">
    <location>
        <begin position="110"/>
        <end position="129"/>
    </location>
</feature>
<evidence type="ECO:0000256" key="1">
    <source>
        <dbReference type="ARBA" id="ARBA00022630"/>
    </source>
</evidence>
<accession>A0A6J6SAG7</accession>
<dbReference type="InterPro" id="IPR013785">
    <property type="entry name" value="Aldolase_TIM"/>
</dbReference>
<evidence type="ECO:0000256" key="2">
    <source>
        <dbReference type="ARBA" id="ARBA00023002"/>
    </source>
</evidence>
<dbReference type="Gene3D" id="3.20.20.70">
    <property type="entry name" value="Aldolase class I"/>
    <property type="match status" value="1"/>
</dbReference>
<dbReference type="InterPro" id="IPR051799">
    <property type="entry name" value="NADH_flavin_oxidoreductase"/>
</dbReference>
<dbReference type="EMBL" id="CAEZYQ010000003">
    <property type="protein sequence ID" value="CAB4731970.1"/>
    <property type="molecule type" value="Genomic_DNA"/>
</dbReference>
<protein>
    <submittedName>
        <fullName evidence="5">Unannotated protein</fullName>
    </submittedName>
</protein>
<dbReference type="InterPro" id="IPR001155">
    <property type="entry name" value="OxRdtase_FMN_N"/>
</dbReference>
<name>A0A6J6SAG7_9ZZZZ</name>
<feature type="domain" description="NADH:flavin oxidoreductase/NADH oxidase N-terminal" evidence="4">
    <location>
        <begin position="27"/>
        <end position="282"/>
    </location>
</feature>
<gene>
    <name evidence="5" type="ORF">UFOPK2761_00571</name>
</gene>
<keyword evidence="2" id="KW-0560">Oxidoreductase</keyword>
<keyword evidence="1" id="KW-0285">Flavoprotein</keyword>
<dbReference type="CDD" id="cd02803">
    <property type="entry name" value="OYE_like_FMN_family"/>
    <property type="match status" value="1"/>
</dbReference>
<evidence type="ECO:0000313" key="5">
    <source>
        <dbReference type="EMBL" id="CAB4731970.1"/>
    </source>
</evidence>